<protein>
    <submittedName>
        <fullName evidence="2">Uncharacterized protein</fullName>
    </submittedName>
</protein>
<reference evidence="2 3" key="1">
    <citation type="submission" date="2024-11" db="EMBL/GenBank/DDBJ databases">
        <title>A near-complete genome assembly of Cinchona calisaya.</title>
        <authorList>
            <person name="Lian D.C."/>
            <person name="Zhao X.W."/>
            <person name="Wei L."/>
        </authorList>
    </citation>
    <scope>NUCLEOTIDE SEQUENCE [LARGE SCALE GENOMIC DNA]</scope>
    <source>
        <tissue evidence="2">Nenye</tissue>
    </source>
</reference>
<evidence type="ECO:0000313" key="3">
    <source>
        <dbReference type="Proteomes" id="UP001630127"/>
    </source>
</evidence>
<proteinExistence type="predicted"/>
<feature type="compositionally biased region" description="Basic and acidic residues" evidence="1">
    <location>
        <begin position="13"/>
        <end position="42"/>
    </location>
</feature>
<feature type="region of interest" description="Disordered" evidence="1">
    <location>
        <begin position="1"/>
        <end position="80"/>
    </location>
</feature>
<organism evidence="2 3">
    <name type="scientific">Cinchona calisaya</name>
    <dbReference type="NCBI Taxonomy" id="153742"/>
    <lineage>
        <taxon>Eukaryota</taxon>
        <taxon>Viridiplantae</taxon>
        <taxon>Streptophyta</taxon>
        <taxon>Embryophyta</taxon>
        <taxon>Tracheophyta</taxon>
        <taxon>Spermatophyta</taxon>
        <taxon>Magnoliopsida</taxon>
        <taxon>eudicotyledons</taxon>
        <taxon>Gunneridae</taxon>
        <taxon>Pentapetalae</taxon>
        <taxon>asterids</taxon>
        <taxon>lamiids</taxon>
        <taxon>Gentianales</taxon>
        <taxon>Rubiaceae</taxon>
        <taxon>Cinchonoideae</taxon>
        <taxon>Cinchoneae</taxon>
        <taxon>Cinchona</taxon>
    </lineage>
</organism>
<evidence type="ECO:0000256" key="1">
    <source>
        <dbReference type="SAM" id="MobiDB-lite"/>
    </source>
</evidence>
<dbReference type="AlphaFoldDB" id="A0ABD2ZTE8"/>
<dbReference type="Proteomes" id="UP001630127">
    <property type="component" value="Unassembled WGS sequence"/>
</dbReference>
<accession>A0ABD2ZTE8</accession>
<name>A0ABD2ZTE8_9GENT</name>
<dbReference type="EMBL" id="JBJUIK010000007">
    <property type="protein sequence ID" value="KAL3522706.1"/>
    <property type="molecule type" value="Genomic_DNA"/>
</dbReference>
<sequence>MQGQNNKEFQVFQEKEVHLPKEQDKDTKDINKPKAPTKEKAKNLSNKVIKRNENQPRQDLGVWVPTEPPTEARASSETLSKPTHSMLEFPIDEALDVSEKRIHDAIGCSSANQEGKDSMPTITDIPISNFNFKDAEIFGDLMSKYLGGIPGDLGEIFGGLIFKYPGGIPGDLLDNIPTISTSTEKGNEGE</sequence>
<evidence type="ECO:0000313" key="2">
    <source>
        <dbReference type="EMBL" id="KAL3522706.1"/>
    </source>
</evidence>
<comment type="caution">
    <text evidence="2">The sequence shown here is derived from an EMBL/GenBank/DDBJ whole genome shotgun (WGS) entry which is preliminary data.</text>
</comment>
<keyword evidence="3" id="KW-1185">Reference proteome</keyword>
<gene>
    <name evidence="2" type="ORF">ACH5RR_015540</name>
</gene>